<dbReference type="OrthoDB" id="6472668at2759"/>
<proteinExistence type="predicted"/>
<name>A0A8X6LWW6_TRICU</name>
<accession>A0A8X6LWW6</accession>
<protein>
    <submittedName>
        <fullName evidence="1">Uncharacterized protein</fullName>
    </submittedName>
</protein>
<evidence type="ECO:0000313" key="1">
    <source>
        <dbReference type="EMBL" id="GFR25916.1"/>
    </source>
</evidence>
<reference evidence="1" key="1">
    <citation type="submission" date="2020-07" db="EMBL/GenBank/DDBJ databases">
        <title>Multicomponent nature underlies the extraordinary mechanical properties of spider dragline silk.</title>
        <authorList>
            <person name="Kono N."/>
            <person name="Nakamura H."/>
            <person name="Mori M."/>
            <person name="Yoshida Y."/>
            <person name="Ohtoshi R."/>
            <person name="Malay A.D."/>
            <person name="Moran D.A.P."/>
            <person name="Tomita M."/>
            <person name="Numata K."/>
            <person name="Arakawa K."/>
        </authorList>
    </citation>
    <scope>NUCLEOTIDE SEQUENCE</scope>
</reference>
<gene>
    <name evidence="1" type="ORF">TNCT_513321</name>
</gene>
<keyword evidence="2" id="KW-1185">Reference proteome</keyword>
<comment type="caution">
    <text evidence="1">The sequence shown here is derived from an EMBL/GenBank/DDBJ whole genome shotgun (WGS) entry which is preliminary data.</text>
</comment>
<evidence type="ECO:0000313" key="2">
    <source>
        <dbReference type="Proteomes" id="UP000887116"/>
    </source>
</evidence>
<sequence length="59" mass="6843">MDDSGNSSRNDKYVETNFDDKEIPRKMMMTKLGVLGRRRPFLSRLPSRRTFLHQGIGEG</sequence>
<dbReference type="EMBL" id="BMAO01018776">
    <property type="protein sequence ID" value="GFR25916.1"/>
    <property type="molecule type" value="Genomic_DNA"/>
</dbReference>
<dbReference type="AlphaFoldDB" id="A0A8X6LWW6"/>
<dbReference type="Proteomes" id="UP000887116">
    <property type="component" value="Unassembled WGS sequence"/>
</dbReference>
<feature type="non-terminal residue" evidence="1">
    <location>
        <position position="59"/>
    </location>
</feature>
<organism evidence="1 2">
    <name type="scientific">Trichonephila clavata</name>
    <name type="common">Joro spider</name>
    <name type="synonym">Nephila clavata</name>
    <dbReference type="NCBI Taxonomy" id="2740835"/>
    <lineage>
        <taxon>Eukaryota</taxon>
        <taxon>Metazoa</taxon>
        <taxon>Ecdysozoa</taxon>
        <taxon>Arthropoda</taxon>
        <taxon>Chelicerata</taxon>
        <taxon>Arachnida</taxon>
        <taxon>Araneae</taxon>
        <taxon>Araneomorphae</taxon>
        <taxon>Entelegynae</taxon>
        <taxon>Araneoidea</taxon>
        <taxon>Nephilidae</taxon>
        <taxon>Trichonephila</taxon>
    </lineage>
</organism>